<dbReference type="OrthoDB" id="1263404at2"/>
<dbReference type="AlphaFoldDB" id="A0A1H7WEA0"/>
<proteinExistence type="predicted"/>
<dbReference type="InterPro" id="IPR024311">
    <property type="entry name" value="Lipocalin-like"/>
</dbReference>
<gene>
    <name evidence="3" type="ORF">SAMN05421856_101688</name>
</gene>
<evidence type="ECO:0000313" key="4">
    <source>
        <dbReference type="Proteomes" id="UP000199450"/>
    </source>
</evidence>
<keyword evidence="1" id="KW-0732">Signal</keyword>
<evidence type="ECO:0000256" key="1">
    <source>
        <dbReference type="SAM" id="SignalP"/>
    </source>
</evidence>
<feature type="domain" description="Lipocalin-like" evidence="2">
    <location>
        <begin position="31"/>
        <end position="134"/>
    </location>
</feature>
<reference evidence="4" key="1">
    <citation type="submission" date="2016-10" db="EMBL/GenBank/DDBJ databases">
        <authorList>
            <person name="Varghese N."/>
            <person name="Submissions S."/>
        </authorList>
    </citation>
    <scope>NUCLEOTIDE SEQUENCE [LARGE SCALE GENOMIC DNA]</scope>
    <source>
        <strain evidence="4">DSM 17453</strain>
    </source>
</reference>
<organism evidence="3 4">
    <name type="scientific">Chryseobacterium taichungense</name>
    <dbReference type="NCBI Taxonomy" id="295069"/>
    <lineage>
        <taxon>Bacteria</taxon>
        <taxon>Pseudomonadati</taxon>
        <taxon>Bacteroidota</taxon>
        <taxon>Flavobacteriia</taxon>
        <taxon>Flavobacteriales</taxon>
        <taxon>Weeksellaceae</taxon>
        <taxon>Chryseobacterium group</taxon>
        <taxon>Chryseobacterium</taxon>
    </lineage>
</organism>
<sequence>MKKLALLFAGLSLFAATGCNNDDDNTIEYPIVGTWQPMKVVVTSVPIGDDPVSDAITFDTDCQKTSRWVFAAAGSGKRTDIGEGSTPGTCHPTFDRTFSYSYDKDSKAIQLKYQGIVEADKGSVITLNDTTLNIKFEDTSDPTEYQSMTYTLKRIPQ</sequence>
<evidence type="ECO:0000313" key="3">
    <source>
        <dbReference type="EMBL" id="SEM19922.1"/>
    </source>
</evidence>
<feature type="signal peptide" evidence="1">
    <location>
        <begin position="1"/>
        <end position="21"/>
    </location>
</feature>
<dbReference type="PROSITE" id="PS51257">
    <property type="entry name" value="PROKAR_LIPOPROTEIN"/>
    <property type="match status" value="1"/>
</dbReference>
<name>A0A1H7WEA0_9FLAO</name>
<dbReference type="RefSeq" id="WP_089998401.1">
    <property type="nucleotide sequence ID" value="NZ_FOBV01000001.1"/>
</dbReference>
<evidence type="ECO:0000259" key="2">
    <source>
        <dbReference type="Pfam" id="PF13648"/>
    </source>
</evidence>
<dbReference type="STRING" id="295069.SAMN05421856_101688"/>
<dbReference type="Proteomes" id="UP000199450">
    <property type="component" value="Unassembled WGS sequence"/>
</dbReference>
<accession>A0A1H7WEA0</accession>
<dbReference type="Pfam" id="PF13648">
    <property type="entry name" value="Lipocalin_4"/>
    <property type="match status" value="1"/>
</dbReference>
<dbReference type="EMBL" id="FOBV01000001">
    <property type="protein sequence ID" value="SEM19922.1"/>
    <property type="molecule type" value="Genomic_DNA"/>
</dbReference>
<protein>
    <submittedName>
        <fullName evidence="3">Lipocalin-like domain-containing protein</fullName>
    </submittedName>
</protein>
<feature type="chain" id="PRO_5011651465" evidence="1">
    <location>
        <begin position="22"/>
        <end position="157"/>
    </location>
</feature>
<keyword evidence="4" id="KW-1185">Reference proteome</keyword>